<dbReference type="Proteomes" id="UP000887565">
    <property type="component" value="Unplaced"/>
</dbReference>
<protein>
    <submittedName>
        <fullName evidence="2">Uncharacterized protein</fullName>
    </submittedName>
</protein>
<evidence type="ECO:0000313" key="1">
    <source>
        <dbReference type="Proteomes" id="UP000887565"/>
    </source>
</evidence>
<name>A0A915HVZ4_ROMCU</name>
<organism evidence="1 2">
    <name type="scientific">Romanomermis culicivorax</name>
    <name type="common">Nematode worm</name>
    <dbReference type="NCBI Taxonomy" id="13658"/>
    <lineage>
        <taxon>Eukaryota</taxon>
        <taxon>Metazoa</taxon>
        <taxon>Ecdysozoa</taxon>
        <taxon>Nematoda</taxon>
        <taxon>Enoplea</taxon>
        <taxon>Dorylaimia</taxon>
        <taxon>Mermithida</taxon>
        <taxon>Mermithoidea</taxon>
        <taxon>Mermithidae</taxon>
        <taxon>Romanomermis</taxon>
    </lineage>
</organism>
<dbReference type="AlphaFoldDB" id="A0A915HVZ4"/>
<accession>A0A915HVZ4</accession>
<dbReference type="WBParaSite" id="nRc.2.0.1.t05511-RA">
    <property type="protein sequence ID" value="nRc.2.0.1.t05511-RA"/>
    <property type="gene ID" value="nRc.2.0.1.g05511"/>
</dbReference>
<keyword evidence="1" id="KW-1185">Reference proteome</keyword>
<evidence type="ECO:0000313" key="2">
    <source>
        <dbReference type="WBParaSite" id="nRc.2.0.1.t05511-RA"/>
    </source>
</evidence>
<proteinExistence type="predicted"/>
<sequence length="26" mass="2950">MMNVGNSRLMIGIYPRKGPVHHLNQS</sequence>
<reference evidence="2" key="1">
    <citation type="submission" date="2022-11" db="UniProtKB">
        <authorList>
            <consortium name="WormBaseParasite"/>
        </authorList>
    </citation>
    <scope>IDENTIFICATION</scope>
</reference>